<reference evidence="1" key="2">
    <citation type="journal article" date="2022" name="Microbiol. Resour. Announc.">
        <title>Metagenome Sequencing to Explore Phylogenomics of Terrestrial Cyanobacteria.</title>
        <authorList>
            <person name="Ward R.D."/>
            <person name="Stajich J.E."/>
            <person name="Johansen J.R."/>
            <person name="Huntemann M."/>
            <person name="Clum A."/>
            <person name="Foster B."/>
            <person name="Foster B."/>
            <person name="Roux S."/>
            <person name="Palaniappan K."/>
            <person name="Varghese N."/>
            <person name="Mukherjee S."/>
            <person name="Reddy T.B.K."/>
            <person name="Daum C."/>
            <person name="Copeland A."/>
            <person name="Chen I.A."/>
            <person name="Ivanova N.N."/>
            <person name="Kyrpides N.C."/>
            <person name="Shapiro N."/>
            <person name="Eloe-Fadrosh E.A."/>
            <person name="Pietrasiak N."/>
        </authorList>
    </citation>
    <scope>NUCLEOTIDE SEQUENCE</scope>
    <source>
        <strain evidence="1">JT2-VF2</strain>
    </source>
</reference>
<sequence>MLTSSFMKRLVYSSLIASFFIVLAGHRTIAQSPTNRFQTGLNSAKIFTVLGETTTIKVSQATSKLDEEAAFNLVWKLPIVQRKAREIARLSKGTIRVAATVDSSPTPEEPYYTVRVFENHVDHIDTIYWFRVLSPSGEIQVLDLVLNEYISLKEWKPN</sequence>
<name>A0A951Q2T3_9NOST</name>
<accession>A0A951Q2T3</accession>
<dbReference type="EMBL" id="JAHHHN010000021">
    <property type="protein sequence ID" value="MBW4564368.1"/>
    <property type="molecule type" value="Genomic_DNA"/>
</dbReference>
<protein>
    <submittedName>
        <fullName evidence="1">Uncharacterized protein</fullName>
    </submittedName>
</protein>
<proteinExistence type="predicted"/>
<gene>
    <name evidence="1" type="ORF">KME32_25145</name>
</gene>
<evidence type="ECO:0000313" key="1">
    <source>
        <dbReference type="EMBL" id="MBW4564368.1"/>
    </source>
</evidence>
<dbReference type="AlphaFoldDB" id="A0A951Q2T3"/>
<evidence type="ECO:0000313" key="2">
    <source>
        <dbReference type="Proteomes" id="UP000715781"/>
    </source>
</evidence>
<dbReference type="Proteomes" id="UP000715781">
    <property type="component" value="Unassembled WGS sequence"/>
</dbReference>
<comment type="caution">
    <text evidence="1">The sequence shown here is derived from an EMBL/GenBank/DDBJ whole genome shotgun (WGS) entry which is preliminary data.</text>
</comment>
<organism evidence="1 2">
    <name type="scientific">Mojavia pulchra JT2-VF2</name>
    <dbReference type="NCBI Taxonomy" id="287848"/>
    <lineage>
        <taxon>Bacteria</taxon>
        <taxon>Bacillati</taxon>
        <taxon>Cyanobacteriota</taxon>
        <taxon>Cyanophyceae</taxon>
        <taxon>Nostocales</taxon>
        <taxon>Nostocaceae</taxon>
    </lineage>
</organism>
<reference evidence="1" key="1">
    <citation type="submission" date="2021-05" db="EMBL/GenBank/DDBJ databases">
        <authorList>
            <person name="Pietrasiak N."/>
            <person name="Ward R."/>
            <person name="Stajich J.E."/>
            <person name="Kurbessoian T."/>
        </authorList>
    </citation>
    <scope>NUCLEOTIDE SEQUENCE</scope>
    <source>
        <strain evidence="1">JT2-VF2</strain>
    </source>
</reference>